<dbReference type="EMBL" id="BGPR01022066">
    <property type="protein sequence ID" value="GBN87975.1"/>
    <property type="molecule type" value="Genomic_DNA"/>
</dbReference>
<accession>A0A4Y2SLE3</accession>
<organism evidence="2 3">
    <name type="scientific">Araneus ventricosus</name>
    <name type="common">Orbweaver spider</name>
    <name type="synonym">Epeira ventricosa</name>
    <dbReference type="NCBI Taxonomy" id="182803"/>
    <lineage>
        <taxon>Eukaryota</taxon>
        <taxon>Metazoa</taxon>
        <taxon>Ecdysozoa</taxon>
        <taxon>Arthropoda</taxon>
        <taxon>Chelicerata</taxon>
        <taxon>Arachnida</taxon>
        <taxon>Araneae</taxon>
        <taxon>Araneomorphae</taxon>
        <taxon>Entelegynae</taxon>
        <taxon>Araneoidea</taxon>
        <taxon>Araneidae</taxon>
        <taxon>Araneus</taxon>
    </lineage>
</organism>
<evidence type="ECO:0000313" key="2">
    <source>
        <dbReference type="EMBL" id="GBN87975.1"/>
    </source>
</evidence>
<comment type="caution">
    <text evidence="2">The sequence shown here is derived from an EMBL/GenBank/DDBJ whole genome shotgun (WGS) entry which is preliminary data.</text>
</comment>
<name>A0A4Y2SLE3_ARAVE</name>
<dbReference type="AlphaFoldDB" id="A0A4Y2SLE3"/>
<sequence length="97" mass="10916">MKVTSELSLVTSFCLGTVKQSMMANIMSSVLLPKSERRLFEFFLQIVEVGGEGVEIERGVLKWTEEFGDMSVKFSSLMVARSLWLTSEVFWIEVGGN</sequence>
<gene>
    <name evidence="1" type="ORF">AVEN_110851_1</name>
    <name evidence="2" type="ORF">AVEN_189298_1</name>
</gene>
<keyword evidence="3" id="KW-1185">Reference proteome</keyword>
<protein>
    <submittedName>
        <fullName evidence="2">Uncharacterized protein</fullName>
    </submittedName>
</protein>
<proteinExistence type="predicted"/>
<evidence type="ECO:0000313" key="1">
    <source>
        <dbReference type="EMBL" id="GBN87926.1"/>
    </source>
</evidence>
<dbReference type="EMBL" id="BGPR01022042">
    <property type="protein sequence ID" value="GBN87926.1"/>
    <property type="molecule type" value="Genomic_DNA"/>
</dbReference>
<evidence type="ECO:0000313" key="3">
    <source>
        <dbReference type="Proteomes" id="UP000499080"/>
    </source>
</evidence>
<dbReference type="Proteomes" id="UP000499080">
    <property type="component" value="Unassembled WGS sequence"/>
</dbReference>
<reference evidence="2 3" key="1">
    <citation type="journal article" date="2019" name="Sci. Rep.">
        <title>Orb-weaving spider Araneus ventricosus genome elucidates the spidroin gene catalogue.</title>
        <authorList>
            <person name="Kono N."/>
            <person name="Nakamura H."/>
            <person name="Ohtoshi R."/>
            <person name="Moran D.A.P."/>
            <person name="Shinohara A."/>
            <person name="Yoshida Y."/>
            <person name="Fujiwara M."/>
            <person name="Mori M."/>
            <person name="Tomita M."/>
            <person name="Arakawa K."/>
        </authorList>
    </citation>
    <scope>NUCLEOTIDE SEQUENCE [LARGE SCALE GENOMIC DNA]</scope>
</reference>